<name>F8SJE7_BPPA3</name>
<proteinExistence type="predicted"/>
<dbReference type="KEGG" id="vg:26643839"/>
<evidence type="ECO:0000313" key="2">
    <source>
        <dbReference type="Proteomes" id="UP000008388"/>
    </source>
</evidence>
<dbReference type="Proteomes" id="UP000008388">
    <property type="component" value="Segment"/>
</dbReference>
<reference evidence="1 2" key="1">
    <citation type="journal article" date="2011" name="Microbiology">
        <title>The Pseudomonas aeruginosa generalized transducing phage phiPA3 is a new member of the phiKZ-like group of 'jumbo' phages, and infects model laboratory strains and clinical isolates from cystic fibrosis patients.</title>
        <authorList>
            <person name="Monson R."/>
            <person name="Foulds I."/>
            <person name="Foweraker J."/>
            <person name="Welch M."/>
            <person name="Salmond G.P."/>
        </authorList>
    </citation>
    <scope>NUCLEOTIDE SEQUENCE [LARGE SCALE GENOMIC DNA]</scope>
</reference>
<dbReference type="RefSeq" id="YP_009217390.1">
    <property type="nucleotide sequence ID" value="NC_028999.1"/>
</dbReference>
<keyword evidence="2" id="KW-1185">Reference proteome</keyword>
<organismHost>
    <name type="scientific">Pseudomonas aeruginosa</name>
    <dbReference type="NCBI Taxonomy" id="287"/>
</organismHost>
<evidence type="ECO:0000313" key="1">
    <source>
        <dbReference type="EMBL" id="AEH03734.1"/>
    </source>
</evidence>
<organism evidence="1 2">
    <name type="scientific">Pseudomonas phage PhiPA3</name>
    <name type="common">Pseudomonas aeruginosa phage PhiPA3</name>
    <dbReference type="NCBI Taxonomy" id="998086"/>
    <lineage>
        <taxon>Viruses</taxon>
        <taxon>Duplodnaviria</taxon>
        <taxon>Heunggongvirae</taxon>
        <taxon>Uroviricota</taxon>
        <taxon>Caudoviricetes</taxon>
        <taxon>Chimalliviridae</taxon>
        <taxon>Miltoncavirus</taxon>
        <taxon>Miltoncavirus PhiPA3</taxon>
    </lineage>
</organism>
<protein>
    <submittedName>
        <fullName evidence="1">Uncharacterized protein 311</fullName>
    </submittedName>
</protein>
<sequence length="104" mass="11255">MEEIEMTQAQENKEIVRTSYAATVLAGVVEFGGDLLRDVPSDSAAHALVPQAIAGTLDAVQNAYHLVPKIEYVGDDLRDREAPVNTESTKLSGLLDELWDKVSG</sequence>
<dbReference type="GeneID" id="26643839"/>
<accession>F8SJE7</accession>
<gene>
    <name evidence="1" type="primary">311</name>
</gene>
<dbReference type="EMBL" id="HQ630627">
    <property type="protein sequence ID" value="AEH03734.1"/>
    <property type="molecule type" value="Genomic_DNA"/>
</dbReference>